<keyword evidence="5" id="KW-1185">Reference proteome</keyword>
<accession>A0A4Y2HVN0</accession>
<feature type="binding site" evidence="2">
    <location>
        <position position="212"/>
    </location>
    <ligand>
        <name>substrate</name>
    </ligand>
</feature>
<sequence length="304" mass="34107">MNEEDHSEDGCVRLQNPHIKEMEQDFLYHISLCSGTQDLQEMFSDVKFVCMGGTPRRMEKFAHFVEKELDIKLPTGAALCDISARSYRYSMYKIGPVISVSHGMGIPSLSILLHEMTKLMYHARCKDPIFMRLGTCGGIGIPAGSLVITEEAVDGRMQNYLELAILGKLVQRPAILDKEIATELKLIGDTEITECQTFFGKTMCTDDFYEGQGRLDGAFCDYTVDDKMAFLADIHSKGVTNMEMESLAFAAICHHAGIKGAVICVTLLNRLLGDQISASKEIMEEWQERPQKLAIKFIKKRLNM</sequence>
<dbReference type="SUPFAM" id="SSF53167">
    <property type="entry name" value="Purine and uridine phosphorylases"/>
    <property type="match status" value="1"/>
</dbReference>
<feature type="domain" description="Nucleoside phosphorylase" evidence="3">
    <location>
        <begin position="47"/>
        <end position="299"/>
    </location>
</feature>
<dbReference type="PANTHER" id="PTHR43691:SF11">
    <property type="entry name" value="FI09636P-RELATED"/>
    <property type="match status" value="1"/>
</dbReference>
<dbReference type="GO" id="GO:0005829">
    <property type="term" value="C:cytosol"/>
    <property type="evidence" value="ECO:0007669"/>
    <property type="project" value="TreeGrafter"/>
</dbReference>
<dbReference type="NCBIfam" id="TIGR01719">
    <property type="entry name" value="euk_UDPppase"/>
    <property type="match status" value="1"/>
</dbReference>
<evidence type="ECO:0000256" key="2">
    <source>
        <dbReference type="PIRSR" id="PIRSR610059-50"/>
    </source>
</evidence>
<evidence type="ECO:0000259" key="3">
    <source>
        <dbReference type="Pfam" id="PF01048"/>
    </source>
</evidence>
<dbReference type="GO" id="GO:0006218">
    <property type="term" value="P:uridine catabolic process"/>
    <property type="evidence" value="ECO:0007669"/>
    <property type="project" value="TreeGrafter"/>
</dbReference>
<dbReference type="InterPro" id="IPR000845">
    <property type="entry name" value="Nucleoside_phosphorylase_d"/>
</dbReference>
<feature type="binding site" evidence="2">
    <location>
        <position position="88"/>
    </location>
    <ligand>
        <name>phosphate</name>
        <dbReference type="ChEBI" id="CHEBI:43474"/>
    </ligand>
</feature>
<dbReference type="GO" id="GO:0009166">
    <property type="term" value="P:nucleotide catabolic process"/>
    <property type="evidence" value="ECO:0007669"/>
    <property type="project" value="InterPro"/>
</dbReference>
<dbReference type="Proteomes" id="UP000499080">
    <property type="component" value="Unassembled WGS sequence"/>
</dbReference>
<dbReference type="InterPro" id="IPR010059">
    <property type="entry name" value="Uridine_phosphorylase_euk"/>
</dbReference>
<dbReference type="InterPro" id="IPR035994">
    <property type="entry name" value="Nucleoside_phosphorylase_sf"/>
</dbReference>
<dbReference type="AlphaFoldDB" id="A0A4Y2HVN0"/>
<feature type="binding site" evidence="2">
    <location>
        <begin position="132"/>
        <end position="135"/>
    </location>
    <ligand>
        <name>phosphate</name>
        <dbReference type="ChEBI" id="CHEBI:43474"/>
    </ligand>
</feature>
<dbReference type="PANTHER" id="PTHR43691">
    <property type="entry name" value="URIDINE PHOSPHORYLASE"/>
    <property type="match status" value="1"/>
</dbReference>
<comment type="similarity">
    <text evidence="1">Belongs to the PNP/UDP phosphorylase family.</text>
</comment>
<dbReference type="OrthoDB" id="204058at2759"/>
<organism evidence="4 5">
    <name type="scientific">Araneus ventricosus</name>
    <name type="common">Orbweaver spider</name>
    <name type="synonym">Epeira ventricosa</name>
    <dbReference type="NCBI Taxonomy" id="182803"/>
    <lineage>
        <taxon>Eukaryota</taxon>
        <taxon>Metazoa</taxon>
        <taxon>Ecdysozoa</taxon>
        <taxon>Arthropoda</taxon>
        <taxon>Chelicerata</taxon>
        <taxon>Arachnida</taxon>
        <taxon>Araneae</taxon>
        <taxon>Araneomorphae</taxon>
        <taxon>Entelegynae</taxon>
        <taxon>Araneoidea</taxon>
        <taxon>Araneidae</taxon>
        <taxon>Araneus</taxon>
    </lineage>
</organism>
<name>A0A4Y2HVN0_ARAVE</name>
<dbReference type="Gene3D" id="3.40.50.1580">
    <property type="entry name" value="Nucleoside phosphorylase domain"/>
    <property type="match status" value="1"/>
</dbReference>
<reference evidence="4 5" key="1">
    <citation type="journal article" date="2019" name="Sci. Rep.">
        <title>Orb-weaving spider Araneus ventricosus genome elucidates the spidroin gene catalogue.</title>
        <authorList>
            <person name="Kono N."/>
            <person name="Nakamura H."/>
            <person name="Ohtoshi R."/>
            <person name="Moran D.A.P."/>
            <person name="Shinohara A."/>
            <person name="Yoshida Y."/>
            <person name="Fujiwara M."/>
            <person name="Mori M."/>
            <person name="Tomita M."/>
            <person name="Arakawa K."/>
        </authorList>
    </citation>
    <scope>NUCLEOTIDE SEQUENCE [LARGE SCALE GENOMIC DNA]</scope>
</reference>
<dbReference type="CDD" id="cd17763">
    <property type="entry name" value="UP_hUPP-like"/>
    <property type="match status" value="1"/>
</dbReference>
<dbReference type="EMBL" id="BGPR01002189">
    <property type="protein sequence ID" value="GBM69322.1"/>
    <property type="molecule type" value="Genomic_DNA"/>
</dbReference>
<evidence type="ECO:0000256" key="1">
    <source>
        <dbReference type="ARBA" id="ARBA00010456"/>
    </source>
</evidence>
<gene>
    <name evidence="4" type="primary">UPP1</name>
    <name evidence="4" type="ORF">AVEN_112661_1</name>
</gene>
<proteinExistence type="inferred from homology"/>
<dbReference type="GO" id="GO:0004850">
    <property type="term" value="F:uridine phosphorylase activity"/>
    <property type="evidence" value="ECO:0007669"/>
    <property type="project" value="InterPro"/>
</dbReference>
<evidence type="ECO:0000313" key="5">
    <source>
        <dbReference type="Proteomes" id="UP000499080"/>
    </source>
</evidence>
<feature type="binding site" evidence="2">
    <location>
        <position position="214"/>
    </location>
    <ligand>
        <name>substrate</name>
    </ligand>
</feature>
<protein>
    <submittedName>
        <fullName evidence="4">Uridine phosphorylase 1</fullName>
    </submittedName>
</protein>
<comment type="caution">
    <text evidence="4">The sequence shown here is derived from an EMBL/GenBank/DDBJ whole genome shotgun (WGS) entry which is preliminary data.</text>
</comment>
<dbReference type="Pfam" id="PF01048">
    <property type="entry name" value="PNP_UDP_1"/>
    <property type="match status" value="1"/>
</dbReference>
<evidence type="ECO:0000313" key="4">
    <source>
        <dbReference type="EMBL" id="GBM69322.1"/>
    </source>
</evidence>